<evidence type="ECO:0000259" key="2">
    <source>
        <dbReference type="Pfam" id="PF18075"/>
    </source>
</evidence>
<sequence length="187" mass="20670">MSIESSTQYPGRPRTPRVVWWLMVALTVVALGAGFGVGALVWAGGPDEGDDPGQARKSPYEAGIQVLTPEQYDSCVRQVSLYFEDDDADGTMREVARQLSDDDRFESVRERTQAETFEDFREVYADQPEMLNIVSPEDMGATVLAMAREGTTATQLEEPLGQEFPDAEIVVQKACPKPPTMPRPPSR</sequence>
<dbReference type="AlphaFoldDB" id="A0A934V2X1"/>
<dbReference type="EMBL" id="JAENJH010000001">
    <property type="protein sequence ID" value="MBK1783627.1"/>
    <property type="molecule type" value="Genomic_DNA"/>
</dbReference>
<comment type="caution">
    <text evidence="3">The sequence shown here is derived from an EMBL/GenBank/DDBJ whole genome shotgun (WGS) entry which is preliminary data.</text>
</comment>
<name>A0A934V2X1_9PSEU</name>
<accession>A0A934V2X1</accession>
<organism evidence="3 4">
    <name type="scientific">Prauserella cavernicola</name>
    <dbReference type="NCBI Taxonomy" id="2800127"/>
    <lineage>
        <taxon>Bacteria</taxon>
        <taxon>Bacillati</taxon>
        <taxon>Actinomycetota</taxon>
        <taxon>Actinomycetes</taxon>
        <taxon>Pseudonocardiales</taxon>
        <taxon>Pseudonocardiaceae</taxon>
        <taxon>Prauserella</taxon>
    </lineage>
</organism>
<evidence type="ECO:0000313" key="4">
    <source>
        <dbReference type="Proteomes" id="UP000635245"/>
    </source>
</evidence>
<keyword evidence="1" id="KW-1133">Transmembrane helix</keyword>
<keyword evidence="1" id="KW-0812">Transmembrane</keyword>
<dbReference type="Proteomes" id="UP000635245">
    <property type="component" value="Unassembled WGS sequence"/>
</dbReference>
<keyword evidence="1" id="KW-0472">Membrane</keyword>
<feature type="domain" description="FtsX extracellular" evidence="2">
    <location>
        <begin position="78"/>
        <end position="145"/>
    </location>
</feature>
<feature type="transmembrane region" description="Helical" evidence="1">
    <location>
        <begin position="20"/>
        <end position="43"/>
    </location>
</feature>
<dbReference type="RefSeq" id="WP_200315085.1">
    <property type="nucleotide sequence ID" value="NZ_JAENJH010000001.1"/>
</dbReference>
<gene>
    <name evidence="3" type="ORF">JHE00_04750</name>
</gene>
<dbReference type="InterPro" id="IPR040690">
    <property type="entry name" value="FtsX_ECD"/>
</dbReference>
<protein>
    <recommendedName>
        <fullName evidence="2">FtsX extracellular domain-containing protein</fullName>
    </recommendedName>
</protein>
<dbReference type="Pfam" id="PF18075">
    <property type="entry name" value="FtsX_ECD"/>
    <property type="match status" value="1"/>
</dbReference>
<keyword evidence="4" id="KW-1185">Reference proteome</keyword>
<proteinExistence type="predicted"/>
<evidence type="ECO:0000313" key="3">
    <source>
        <dbReference type="EMBL" id="MBK1783627.1"/>
    </source>
</evidence>
<evidence type="ECO:0000256" key="1">
    <source>
        <dbReference type="SAM" id="Phobius"/>
    </source>
</evidence>
<reference evidence="3" key="1">
    <citation type="submission" date="2020-12" db="EMBL/GenBank/DDBJ databases">
        <title>Prauserella sp. ASG 168, a novel actinomycete isolated from cave rock.</title>
        <authorList>
            <person name="Suriyachadkun C."/>
        </authorList>
    </citation>
    <scope>NUCLEOTIDE SEQUENCE</scope>
    <source>
        <strain evidence="3">ASG 168</strain>
    </source>
</reference>